<dbReference type="AlphaFoldDB" id="A0A8H3ZDY1"/>
<keyword evidence="4" id="KW-1185">Reference proteome</keyword>
<accession>A0A8H3ZDY1</accession>
<gene>
    <name evidence="3" type="ORF">GQ607_016743</name>
</gene>
<evidence type="ECO:0000256" key="1">
    <source>
        <dbReference type="ARBA" id="ARBA00006484"/>
    </source>
</evidence>
<dbReference type="Pfam" id="PF13561">
    <property type="entry name" value="adh_short_C2"/>
    <property type="match status" value="1"/>
</dbReference>
<dbReference type="InterPro" id="IPR036291">
    <property type="entry name" value="NAD(P)-bd_dom_sf"/>
</dbReference>
<comment type="similarity">
    <text evidence="1">Belongs to the short-chain dehydrogenases/reductases (SDR) family.</text>
</comment>
<reference evidence="3 4" key="1">
    <citation type="submission" date="2019-12" db="EMBL/GenBank/DDBJ databases">
        <title>A genome sequence resource for the geographically widespread anthracnose pathogen Colletotrichum asianum.</title>
        <authorList>
            <person name="Meng Y."/>
        </authorList>
    </citation>
    <scope>NUCLEOTIDE SEQUENCE [LARGE SCALE GENOMIC DNA]</scope>
    <source>
        <strain evidence="3 4">ICMP 18580</strain>
    </source>
</reference>
<dbReference type="PANTHER" id="PTHR24321:SF8">
    <property type="entry name" value="ESTRADIOL 17-BETA-DEHYDROGENASE 8-RELATED"/>
    <property type="match status" value="1"/>
</dbReference>
<dbReference type="Gene3D" id="3.40.50.720">
    <property type="entry name" value="NAD(P)-binding Rossmann-like Domain"/>
    <property type="match status" value="1"/>
</dbReference>
<dbReference type="Proteomes" id="UP000434172">
    <property type="component" value="Unassembled WGS sequence"/>
</dbReference>
<protein>
    <submittedName>
        <fullName evidence="3">Short-chain dehydrogenase reductase sdr</fullName>
    </submittedName>
</protein>
<dbReference type="OrthoDB" id="4791240at2759"/>
<organism evidence="3 4">
    <name type="scientific">Colletotrichum asianum</name>
    <dbReference type="NCBI Taxonomy" id="702518"/>
    <lineage>
        <taxon>Eukaryota</taxon>
        <taxon>Fungi</taxon>
        <taxon>Dikarya</taxon>
        <taxon>Ascomycota</taxon>
        <taxon>Pezizomycotina</taxon>
        <taxon>Sordariomycetes</taxon>
        <taxon>Hypocreomycetidae</taxon>
        <taxon>Glomerellales</taxon>
        <taxon>Glomerellaceae</taxon>
        <taxon>Colletotrichum</taxon>
        <taxon>Colletotrichum gloeosporioides species complex</taxon>
    </lineage>
</organism>
<evidence type="ECO:0000313" key="3">
    <source>
        <dbReference type="EMBL" id="KAF0315984.1"/>
    </source>
</evidence>
<name>A0A8H3ZDY1_9PEZI</name>
<evidence type="ECO:0000313" key="4">
    <source>
        <dbReference type="Proteomes" id="UP000434172"/>
    </source>
</evidence>
<dbReference type="GO" id="GO:0016491">
    <property type="term" value="F:oxidoreductase activity"/>
    <property type="evidence" value="ECO:0007669"/>
    <property type="project" value="UniProtKB-KW"/>
</dbReference>
<dbReference type="InterPro" id="IPR002347">
    <property type="entry name" value="SDR_fam"/>
</dbReference>
<dbReference type="PRINTS" id="PR00081">
    <property type="entry name" value="GDHRDH"/>
</dbReference>
<comment type="caution">
    <text evidence="3">The sequence shown here is derived from an EMBL/GenBank/DDBJ whole genome shotgun (WGS) entry which is preliminary data.</text>
</comment>
<evidence type="ECO:0000256" key="2">
    <source>
        <dbReference type="ARBA" id="ARBA00023002"/>
    </source>
</evidence>
<dbReference type="CDD" id="cd05233">
    <property type="entry name" value="SDR_c"/>
    <property type="match status" value="1"/>
</dbReference>
<dbReference type="EMBL" id="WOWK01000176">
    <property type="protein sequence ID" value="KAF0315984.1"/>
    <property type="molecule type" value="Genomic_DNA"/>
</dbReference>
<sequence>MDLGLDLEGTIVVVTGAGGQIGQVIVEAFLKAGCFVAAVDIDESKLKRQHDNLLSMECDTSDERSVFSAWSAVAMRFGSWPTVCVCAAALDLSFVKHHASITEMSAEQFRKTLDVNVTGTFITAKAWLSHIPRTDGSSLGHLNSDRNFSLIIIGSEAGIMGVPGNPDYASSKSAVQYGLMLSLAPDAVRINPKARVNAICPGAVDTPMFRKECEGDRTGSTKWIESETTVASKRPVDAEDVARQCLILASHRWTASTNGQMIRLDGGKSGRMFWKKDGEGVWINTQIAPIPSSLGSKSFKPSEKSKSAIATSRIMGYDCGFDIYPQLEATERNIEKYERFRNAIIRKYENAFDPGSRHPDGKVLDILKESGSDFGTNYNISFLVGEIPHMPYAAQRCNYFLRFSSKVSGQLAAPAEPYIRQVFGIAKKYFGDRVRFWHDLDEDISKDDCYGYYEWQEVIDAEEELRRLSNR</sequence>
<proteinExistence type="inferred from homology"/>
<dbReference type="SUPFAM" id="SSF51735">
    <property type="entry name" value="NAD(P)-binding Rossmann-fold domains"/>
    <property type="match status" value="1"/>
</dbReference>
<dbReference type="PANTHER" id="PTHR24321">
    <property type="entry name" value="DEHYDROGENASES, SHORT CHAIN"/>
    <property type="match status" value="1"/>
</dbReference>
<keyword evidence="2" id="KW-0560">Oxidoreductase</keyword>